<dbReference type="Gene3D" id="3.40.50.720">
    <property type="entry name" value="NAD(P)-binding Rossmann-like Domain"/>
    <property type="match status" value="1"/>
</dbReference>
<dbReference type="InterPro" id="IPR036291">
    <property type="entry name" value="NAD(P)-bd_dom_sf"/>
</dbReference>
<dbReference type="Proteomes" id="UP000095094">
    <property type="component" value="Unassembled WGS sequence"/>
</dbReference>
<dbReference type="NCBIfam" id="TIGR01470">
    <property type="entry name" value="cysG_Nterm"/>
    <property type="match status" value="1"/>
</dbReference>
<dbReference type="GO" id="GO:0019354">
    <property type="term" value="P:siroheme biosynthetic process"/>
    <property type="evidence" value="ECO:0007669"/>
    <property type="project" value="UniProtKB-UniPathway"/>
</dbReference>
<gene>
    <name evidence="8" type="ORF">BCR25_11275</name>
</gene>
<evidence type="ECO:0000313" key="9">
    <source>
        <dbReference type="Proteomes" id="UP000095094"/>
    </source>
</evidence>
<evidence type="ECO:0000256" key="6">
    <source>
        <dbReference type="ARBA" id="ARBA00047561"/>
    </source>
</evidence>
<comment type="caution">
    <text evidence="8">The sequence shown here is derived from an EMBL/GenBank/DDBJ whole genome shotgun (WGS) entry which is preliminary data.</text>
</comment>
<accession>A0A1E5G8V7</accession>
<dbReference type="Pfam" id="PF13241">
    <property type="entry name" value="NAD_binding_7"/>
    <property type="match status" value="1"/>
</dbReference>
<reference evidence="9" key="1">
    <citation type="submission" date="2016-09" db="EMBL/GenBank/DDBJ databases">
        <authorList>
            <person name="Gulvik C.A."/>
        </authorList>
    </citation>
    <scope>NUCLEOTIDE SEQUENCE [LARGE SCALE GENOMIC DNA]</scope>
    <source>
        <strain evidence="9">LMG 8895</strain>
    </source>
</reference>
<dbReference type="InterPro" id="IPR028161">
    <property type="entry name" value="Met8-like"/>
</dbReference>
<keyword evidence="4" id="KW-0520">NAD</keyword>
<dbReference type="GO" id="GO:0004325">
    <property type="term" value="F:ferrochelatase activity"/>
    <property type="evidence" value="ECO:0007669"/>
    <property type="project" value="InterPro"/>
</dbReference>
<dbReference type="SUPFAM" id="SSF51735">
    <property type="entry name" value="NAD(P)-binding Rossmann-fold domains"/>
    <property type="match status" value="1"/>
</dbReference>
<evidence type="ECO:0000256" key="1">
    <source>
        <dbReference type="ARBA" id="ARBA00005010"/>
    </source>
</evidence>
<evidence type="ECO:0000313" key="8">
    <source>
        <dbReference type="EMBL" id="OEG09144.1"/>
    </source>
</evidence>
<dbReference type="AlphaFoldDB" id="A0A1E5G8V7"/>
<comment type="pathway">
    <text evidence="1">Porphyrin-containing compound metabolism; siroheme biosynthesis; sirohydrochlorin from precorrin-2: step 1/1.</text>
</comment>
<evidence type="ECO:0000256" key="3">
    <source>
        <dbReference type="ARBA" id="ARBA00023002"/>
    </source>
</evidence>
<keyword evidence="9" id="KW-1185">Reference proteome</keyword>
<sequence>MYPIMLDLTDKKIVIIGGGKIALRKTLGILKAKGTVTVVAPNFLPEFAELDRVKRITATYKAKYIQKAQLIFACTDSKIVNQKIVRDASDYQWVNDCSRKENSDFFNMSTIEHEEYLIALSSYGKDPSKTKEQRKTIQHLLDQERK</sequence>
<dbReference type="InterPro" id="IPR006367">
    <property type="entry name" value="Sirohaem_synthase_N"/>
</dbReference>
<keyword evidence="3" id="KW-0560">Oxidoreductase</keyword>
<keyword evidence="5" id="KW-0627">Porphyrin biosynthesis</keyword>
<dbReference type="EMBL" id="MIJY01000045">
    <property type="protein sequence ID" value="OEG09144.1"/>
    <property type="molecule type" value="Genomic_DNA"/>
</dbReference>
<evidence type="ECO:0000256" key="7">
    <source>
        <dbReference type="SAM" id="MobiDB-lite"/>
    </source>
</evidence>
<protein>
    <recommendedName>
        <fullName evidence="2">precorrin-2 dehydrogenase</fullName>
        <ecNumber evidence="2">1.3.1.76</ecNumber>
    </recommendedName>
</protein>
<dbReference type="UniPathway" id="UPA00262">
    <property type="reaction ID" value="UER00222"/>
</dbReference>
<proteinExistence type="predicted"/>
<dbReference type="OrthoDB" id="9773765at2"/>
<dbReference type="GO" id="GO:0043115">
    <property type="term" value="F:precorrin-2 dehydrogenase activity"/>
    <property type="evidence" value="ECO:0007669"/>
    <property type="project" value="UniProtKB-EC"/>
</dbReference>
<dbReference type="RefSeq" id="WP_069664834.1">
    <property type="nucleotide sequence ID" value="NZ_JBHUJJ010000001.1"/>
</dbReference>
<feature type="region of interest" description="Disordered" evidence="7">
    <location>
        <begin position="125"/>
        <end position="146"/>
    </location>
</feature>
<evidence type="ECO:0000256" key="2">
    <source>
        <dbReference type="ARBA" id="ARBA00012400"/>
    </source>
</evidence>
<name>A0A1E5G8V7_9ENTE</name>
<evidence type="ECO:0000256" key="5">
    <source>
        <dbReference type="ARBA" id="ARBA00023244"/>
    </source>
</evidence>
<feature type="compositionally biased region" description="Basic and acidic residues" evidence="7">
    <location>
        <begin position="126"/>
        <end position="146"/>
    </location>
</feature>
<dbReference type="PANTHER" id="PTHR35330:SF1">
    <property type="entry name" value="SIROHEME BIOSYNTHESIS PROTEIN MET8"/>
    <property type="match status" value="1"/>
</dbReference>
<organism evidence="8 9">
    <name type="scientific">Enterococcus termitis</name>
    <dbReference type="NCBI Taxonomy" id="332950"/>
    <lineage>
        <taxon>Bacteria</taxon>
        <taxon>Bacillati</taxon>
        <taxon>Bacillota</taxon>
        <taxon>Bacilli</taxon>
        <taxon>Lactobacillales</taxon>
        <taxon>Enterococcaceae</taxon>
        <taxon>Enterococcus</taxon>
    </lineage>
</organism>
<comment type="catalytic activity">
    <reaction evidence="6">
        <text>precorrin-2 + NAD(+) = sirohydrochlorin + NADH + 2 H(+)</text>
        <dbReference type="Rhea" id="RHEA:15613"/>
        <dbReference type="ChEBI" id="CHEBI:15378"/>
        <dbReference type="ChEBI" id="CHEBI:57540"/>
        <dbReference type="ChEBI" id="CHEBI:57945"/>
        <dbReference type="ChEBI" id="CHEBI:58351"/>
        <dbReference type="ChEBI" id="CHEBI:58827"/>
        <dbReference type="EC" id="1.3.1.76"/>
    </reaction>
</comment>
<dbReference type="PANTHER" id="PTHR35330">
    <property type="entry name" value="SIROHEME BIOSYNTHESIS PROTEIN MET8"/>
    <property type="match status" value="1"/>
</dbReference>
<dbReference type="EC" id="1.3.1.76" evidence="2"/>
<evidence type="ECO:0000256" key="4">
    <source>
        <dbReference type="ARBA" id="ARBA00023027"/>
    </source>
</evidence>